<feature type="region of interest" description="Disordered" evidence="1">
    <location>
        <begin position="1"/>
        <end position="21"/>
    </location>
</feature>
<dbReference type="GO" id="GO:0022857">
    <property type="term" value="F:transmembrane transporter activity"/>
    <property type="evidence" value="ECO:0007669"/>
    <property type="project" value="InterPro"/>
</dbReference>
<dbReference type="SUPFAM" id="SSF53850">
    <property type="entry name" value="Periplasmic binding protein-like II"/>
    <property type="match status" value="1"/>
</dbReference>
<proteinExistence type="predicted"/>
<dbReference type="Gene3D" id="3.10.105.10">
    <property type="entry name" value="Dipeptide-binding Protein, Domain 3"/>
    <property type="match status" value="1"/>
</dbReference>
<reference evidence="3" key="1">
    <citation type="journal article" date="2021" name="PeerJ">
        <title>Extensive microbial diversity within the chicken gut microbiome revealed by metagenomics and culture.</title>
        <authorList>
            <person name="Gilroy R."/>
            <person name="Ravi A."/>
            <person name="Getino M."/>
            <person name="Pursley I."/>
            <person name="Horton D.L."/>
            <person name="Alikhan N.F."/>
            <person name="Baker D."/>
            <person name="Gharbi K."/>
            <person name="Hall N."/>
            <person name="Watson M."/>
            <person name="Adriaenssens E.M."/>
            <person name="Foster-Nyarko E."/>
            <person name="Jarju S."/>
            <person name="Secka A."/>
            <person name="Antonio M."/>
            <person name="Oren A."/>
            <person name="Chaudhuri R.R."/>
            <person name="La Ragione R."/>
            <person name="Hildebrand F."/>
            <person name="Pallen M.J."/>
        </authorList>
    </citation>
    <scope>NUCLEOTIDE SEQUENCE</scope>
    <source>
        <strain evidence="3">CHK130-7132</strain>
    </source>
</reference>
<protein>
    <submittedName>
        <fullName evidence="3">Glycine/betaine ABC transporter substrate-binding protein</fullName>
    </submittedName>
</protein>
<accession>A0A9D2PYU6</accession>
<dbReference type="EMBL" id="DWWC01000087">
    <property type="protein sequence ID" value="HJC68869.1"/>
    <property type="molecule type" value="Genomic_DNA"/>
</dbReference>
<gene>
    <name evidence="3" type="ORF">H9932_04195</name>
</gene>
<organism evidence="3 4">
    <name type="scientific">Candidatus Brachybacterium intestinipullorum</name>
    <dbReference type="NCBI Taxonomy" id="2838512"/>
    <lineage>
        <taxon>Bacteria</taxon>
        <taxon>Bacillati</taxon>
        <taxon>Actinomycetota</taxon>
        <taxon>Actinomycetes</taxon>
        <taxon>Micrococcales</taxon>
        <taxon>Dermabacteraceae</taxon>
        <taxon>Brachybacterium</taxon>
    </lineage>
</organism>
<dbReference type="Proteomes" id="UP000823854">
    <property type="component" value="Unassembled WGS sequence"/>
</dbReference>
<reference evidence="3" key="2">
    <citation type="submission" date="2021-04" db="EMBL/GenBank/DDBJ databases">
        <authorList>
            <person name="Gilroy R."/>
        </authorList>
    </citation>
    <scope>NUCLEOTIDE SEQUENCE</scope>
    <source>
        <strain evidence="3">CHK130-7132</strain>
    </source>
</reference>
<evidence type="ECO:0000313" key="4">
    <source>
        <dbReference type="Proteomes" id="UP000823854"/>
    </source>
</evidence>
<feature type="domain" description="ABC-type glycine betaine transport system substrate-binding" evidence="2">
    <location>
        <begin position="60"/>
        <end position="131"/>
    </location>
</feature>
<evidence type="ECO:0000256" key="1">
    <source>
        <dbReference type="SAM" id="MobiDB-lite"/>
    </source>
</evidence>
<dbReference type="AlphaFoldDB" id="A0A9D2PYU6"/>
<dbReference type="GO" id="GO:0043190">
    <property type="term" value="C:ATP-binding cassette (ABC) transporter complex"/>
    <property type="evidence" value="ECO:0007669"/>
    <property type="project" value="InterPro"/>
</dbReference>
<dbReference type="Pfam" id="PF04069">
    <property type="entry name" value="OpuAC"/>
    <property type="match status" value="1"/>
</dbReference>
<evidence type="ECO:0000259" key="2">
    <source>
        <dbReference type="Pfam" id="PF04069"/>
    </source>
</evidence>
<sequence length="132" mass="13617">MRTRRDPFTPGPLGSRSAARRPLTRRSALLGGAGLMGLGLAACSGGDGGSDGGGSGGGGTITLGYIPSWTDGLSTAYLLDNRLTAMGYTVEHEQITEAGVLYAGLAQGDVDMFPSAWPEVTHASYMEEYGDD</sequence>
<dbReference type="InterPro" id="IPR007210">
    <property type="entry name" value="ABC_Gly_betaine_transp_sub-bd"/>
</dbReference>
<evidence type="ECO:0000313" key="3">
    <source>
        <dbReference type="EMBL" id="HJC68869.1"/>
    </source>
</evidence>
<comment type="caution">
    <text evidence="3">The sequence shown here is derived from an EMBL/GenBank/DDBJ whole genome shotgun (WGS) entry which is preliminary data.</text>
</comment>
<feature type="non-terminal residue" evidence="3">
    <location>
        <position position="132"/>
    </location>
</feature>
<name>A0A9D2PYU6_9MICO</name>